<evidence type="ECO:0000256" key="8">
    <source>
        <dbReference type="HAMAP-Rule" id="MF_01471"/>
    </source>
</evidence>
<dbReference type="InterPro" id="IPR021127">
    <property type="entry name" value="CRISPR_associated_Cas2"/>
</dbReference>
<keyword evidence="3 8" id="KW-0479">Metal-binding</keyword>
<keyword evidence="2 8" id="KW-0540">Nuclease</keyword>
<dbReference type="RefSeq" id="WP_218257795.1">
    <property type="nucleotide sequence ID" value="NZ_CP077713.1"/>
</dbReference>
<dbReference type="PANTHER" id="PTHR34405">
    <property type="entry name" value="CRISPR-ASSOCIATED ENDORIBONUCLEASE CAS2"/>
    <property type="match status" value="1"/>
</dbReference>
<accession>A0A8F5GZH5</accession>
<keyword evidence="6 8" id="KW-0460">Magnesium</keyword>
<comment type="function">
    <text evidence="8">CRISPR (clustered regularly interspaced short palindromic repeat), is an adaptive immune system that provides protection against mobile genetic elements (viruses, transposable elements and conjugative plasmids). CRISPR clusters contain sequences complementary to antecedent mobile elements and target invading nucleic acids. CRISPR clusters are transcribed and processed into CRISPR RNA (crRNA). Functions as a ssRNA-specific endoribonuclease. Involved in the integration of spacer DNA into the CRISPR cassette.</text>
</comment>
<dbReference type="NCBIfam" id="TIGR01573">
    <property type="entry name" value="cas2"/>
    <property type="match status" value="1"/>
</dbReference>
<reference evidence="9 10" key="1">
    <citation type="journal article" date="2021" name="Environ. Microbiol.">
        <title>New insights into the diversity and evolution of the archaeal mobilome from three complete genomes of Saccharolobus shibatae.</title>
        <authorList>
            <person name="Medvedeva S."/>
            <person name="Brandt D."/>
            <person name="Cvirkaite-Krupovic V."/>
            <person name="Liu Y."/>
            <person name="Severinov K."/>
            <person name="Ishino S."/>
            <person name="Ishino Y."/>
            <person name="Prangishvili D."/>
            <person name="Kalinowski J."/>
            <person name="Krupovic M."/>
        </authorList>
    </citation>
    <scope>NUCLEOTIDE SEQUENCE [LARGE SCALE GENOMIC DNA]</scope>
    <source>
        <strain evidence="9 10">S38A</strain>
    </source>
</reference>
<dbReference type="EC" id="3.1.-.-" evidence="8"/>
<dbReference type="EMBL" id="CP077713">
    <property type="protein sequence ID" value="QXJ35116.1"/>
    <property type="molecule type" value="Genomic_DNA"/>
</dbReference>
<evidence type="ECO:0000256" key="6">
    <source>
        <dbReference type="ARBA" id="ARBA00022842"/>
    </source>
</evidence>
<dbReference type="GO" id="GO:0043571">
    <property type="term" value="P:maintenance of CRISPR repeat elements"/>
    <property type="evidence" value="ECO:0007669"/>
    <property type="project" value="UniProtKB-UniRule"/>
</dbReference>
<gene>
    <name evidence="8" type="primary">cas2</name>
    <name evidence="9" type="ORF">J5U22_01663</name>
</gene>
<keyword evidence="5 8" id="KW-0378">Hydrolase</keyword>
<keyword evidence="7 8" id="KW-0051">Antiviral defense</keyword>
<evidence type="ECO:0000256" key="5">
    <source>
        <dbReference type="ARBA" id="ARBA00022801"/>
    </source>
</evidence>
<dbReference type="AlphaFoldDB" id="A0A8F5GZH5"/>
<evidence type="ECO:0000256" key="2">
    <source>
        <dbReference type="ARBA" id="ARBA00022722"/>
    </source>
</evidence>
<dbReference type="Pfam" id="PF09827">
    <property type="entry name" value="CRISPR_Cas2"/>
    <property type="match status" value="1"/>
</dbReference>
<evidence type="ECO:0000313" key="10">
    <source>
        <dbReference type="Proteomes" id="UP000694036"/>
    </source>
</evidence>
<comment type="similarity">
    <text evidence="8">Belongs to the CRISPR-associated endoribonuclease Cas2 protein family.</text>
</comment>
<dbReference type="Proteomes" id="UP000694036">
    <property type="component" value="Chromosome"/>
</dbReference>
<sequence>MLYVVFYDITYNELRNKVADFLKKKGMRRVQLSVFVRELNSSRLKDMEAGLRLIYRKSNPGGRFMILILPVTDTLFKQRIVIGGEYREEEGNVVW</sequence>
<comment type="subunit">
    <text evidence="8">Homodimer, forms a heterotetramer with a Cas1 homodimer.</text>
</comment>
<feature type="binding site" evidence="8">
    <location>
        <position position="8"/>
    </location>
    <ligand>
        <name>Mg(2+)</name>
        <dbReference type="ChEBI" id="CHEBI:18420"/>
        <note>catalytic</note>
    </ligand>
</feature>
<evidence type="ECO:0000256" key="3">
    <source>
        <dbReference type="ARBA" id="ARBA00022723"/>
    </source>
</evidence>
<dbReference type="GeneID" id="65557059"/>
<comment type="cofactor">
    <cofactor evidence="1 8">
        <name>Mg(2+)</name>
        <dbReference type="ChEBI" id="CHEBI:18420"/>
    </cofactor>
</comment>
<name>A0A8F5GZH5_9CREN</name>
<dbReference type="GO" id="GO:0046872">
    <property type="term" value="F:metal ion binding"/>
    <property type="evidence" value="ECO:0007669"/>
    <property type="project" value="UniProtKB-UniRule"/>
</dbReference>
<dbReference type="GO" id="GO:0051607">
    <property type="term" value="P:defense response to virus"/>
    <property type="evidence" value="ECO:0007669"/>
    <property type="project" value="UniProtKB-UniRule"/>
</dbReference>
<evidence type="ECO:0000256" key="7">
    <source>
        <dbReference type="ARBA" id="ARBA00023118"/>
    </source>
</evidence>
<organism evidence="9 10">
    <name type="scientific">Saccharolobus shibatae</name>
    <dbReference type="NCBI Taxonomy" id="2286"/>
    <lineage>
        <taxon>Archaea</taxon>
        <taxon>Thermoproteota</taxon>
        <taxon>Thermoprotei</taxon>
        <taxon>Sulfolobales</taxon>
        <taxon>Sulfolobaceae</taxon>
        <taxon>Saccharolobus</taxon>
    </lineage>
</organism>
<proteinExistence type="inferred from homology"/>
<evidence type="ECO:0000313" key="9">
    <source>
        <dbReference type="EMBL" id="QXJ35116.1"/>
    </source>
</evidence>
<dbReference type="GO" id="GO:0016787">
    <property type="term" value="F:hydrolase activity"/>
    <property type="evidence" value="ECO:0007669"/>
    <property type="project" value="UniProtKB-KW"/>
</dbReference>
<dbReference type="PANTHER" id="PTHR34405:SF3">
    <property type="entry name" value="CRISPR-ASSOCIATED ENDORIBONUCLEASE CAS2 3"/>
    <property type="match status" value="1"/>
</dbReference>
<protein>
    <recommendedName>
        <fullName evidence="8">CRISPR-associated endoribonuclease Cas2</fullName>
        <ecNumber evidence="8">3.1.-.-</ecNumber>
    </recommendedName>
</protein>
<keyword evidence="10" id="KW-1185">Reference proteome</keyword>
<keyword evidence="4 8" id="KW-0255">Endonuclease</keyword>
<dbReference type="InterPro" id="IPR019199">
    <property type="entry name" value="Virulence_VapD/CRISPR_Cas2"/>
</dbReference>
<dbReference type="CDD" id="cd09725">
    <property type="entry name" value="Cas2_I_II_III"/>
    <property type="match status" value="1"/>
</dbReference>
<evidence type="ECO:0000256" key="4">
    <source>
        <dbReference type="ARBA" id="ARBA00022759"/>
    </source>
</evidence>
<evidence type="ECO:0000256" key="1">
    <source>
        <dbReference type="ARBA" id="ARBA00001946"/>
    </source>
</evidence>
<dbReference type="HAMAP" id="MF_01471">
    <property type="entry name" value="Cas2"/>
    <property type="match status" value="1"/>
</dbReference>
<dbReference type="GO" id="GO:0004521">
    <property type="term" value="F:RNA endonuclease activity"/>
    <property type="evidence" value="ECO:0007669"/>
    <property type="project" value="InterPro"/>
</dbReference>